<gene>
    <name evidence="11" type="primary">motA</name>
    <name evidence="12" type="ORF">GA0071312_0514</name>
    <name evidence="11" type="ORF">HLUCCO17_03190</name>
</gene>
<evidence type="ECO:0000313" key="14">
    <source>
        <dbReference type="Proteomes" id="UP000182800"/>
    </source>
</evidence>
<dbReference type="OrthoDB" id="9806929at2"/>
<dbReference type="InterPro" id="IPR000540">
    <property type="entry name" value="Flag_MotA_CS"/>
</dbReference>
<dbReference type="InterPro" id="IPR002898">
    <property type="entry name" value="MotA_ExbB_proton_chnl"/>
</dbReference>
<keyword evidence="8 9" id="KW-0472">Membrane</keyword>
<dbReference type="PATRIC" id="fig|1653334.4.peg.3241"/>
<evidence type="ECO:0000313" key="13">
    <source>
        <dbReference type="Proteomes" id="UP000050497"/>
    </source>
</evidence>
<evidence type="ECO:0000256" key="3">
    <source>
        <dbReference type="ARBA" id="ARBA00022448"/>
    </source>
</evidence>
<dbReference type="AlphaFoldDB" id="A0A0P8A3V1"/>
<dbReference type="GO" id="GO:0005886">
    <property type="term" value="C:plasma membrane"/>
    <property type="evidence" value="ECO:0007669"/>
    <property type="project" value="UniProtKB-SubCell"/>
</dbReference>
<keyword evidence="7 9" id="KW-1133">Transmembrane helix</keyword>
<accession>A0A0P8A3V1</accession>
<dbReference type="RefSeq" id="WP_074443488.1">
    <property type="nucleotide sequence ID" value="NZ_FMBM01000001.1"/>
</dbReference>
<evidence type="ECO:0000256" key="7">
    <source>
        <dbReference type="ARBA" id="ARBA00022989"/>
    </source>
</evidence>
<comment type="caution">
    <text evidence="11">The sequence shown here is derived from an EMBL/GenBank/DDBJ whole genome shotgun (WGS) entry which is preliminary data.</text>
</comment>
<evidence type="ECO:0000256" key="2">
    <source>
        <dbReference type="ARBA" id="ARBA00008038"/>
    </source>
</evidence>
<reference evidence="12 14" key="2">
    <citation type="submission" date="2016-08" db="EMBL/GenBank/DDBJ databases">
        <authorList>
            <person name="Varghese N."/>
            <person name="Submissions Spin"/>
        </authorList>
    </citation>
    <scope>NUCLEOTIDE SEQUENCE [LARGE SCALE GENOMIC DNA]</scope>
    <source>
        <strain evidence="12 14">HL-109</strain>
    </source>
</reference>
<sequence>MDLATGIGLVAGIGTLVGVIMLDGGNFGAYFDSKGFVLVICGTVASTMIRFPLATMIQGLPIGVRYAFQMKSETPRDLIDEFSRIAEVVRQSGPIALENVQTENTFLAQGLRYIADGYDKEFIRETLEKDRDNFLQRVDAGQKIYRQMGDAAPAWGMIGTILGIVIMLANMNDPAKLGPAMSIALLTTLYGALIANLFCLPIADKLQLKFEDEDISRSMIIDGILQIRDSRSPAIVREMLVAYLPDQHREAYAAEA</sequence>
<dbReference type="GO" id="GO:0006935">
    <property type="term" value="P:chemotaxis"/>
    <property type="evidence" value="ECO:0007669"/>
    <property type="project" value="InterPro"/>
</dbReference>
<name>A0A0P8A3V1_9HYPH</name>
<dbReference type="Pfam" id="PF01618">
    <property type="entry name" value="MotA_ExbB"/>
    <property type="match status" value="1"/>
</dbReference>
<dbReference type="STRING" id="1653334.GA0071312_0514"/>
<evidence type="ECO:0000259" key="10">
    <source>
        <dbReference type="Pfam" id="PF01618"/>
    </source>
</evidence>
<organism evidence="11 13">
    <name type="scientific">Saliniramus fredricksonii</name>
    <dbReference type="NCBI Taxonomy" id="1653334"/>
    <lineage>
        <taxon>Bacteria</taxon>
        <taxon>Pseudomonadati</taxon>
        <taxon>Pseudomonadota</taxon>
        <taxon>Alphaproteobacteria</taxon>
        <taxon>Hyphomicrobiales</taxon>
        <taxon>Salinarimonadaceae</taxon>
        <taxon>Saliniramus</taxon>
    </lineage>
</organism>
<evidence type="ECO:0000256" key="9">
    <source>
        <dbReference type="SAM" id="Phobius"/>
    </source>
</evidence>
<keyword evidence="14" id="KW-1185">Reference proteome</keyword>
<feature type="domain" description="MotA/TolQ/ExbB proton channel" evidence="10">
    <location>
        <begin position="101"/>
        <end position="213"/>
    </location>
</feature>
<dbReference type="Proteomes" id="UP000182800">
    <property type="component" value="Unassembled WGS sequence"/>
</dbReference>
<feature type="transmembrane region" description="Helical" evidence="9">
    <location>
        <begin position="35"/>
        <end position="53"/>
    </location>
</feature>
<evidence type="ECO:0000256" key="6">
    <source>
        <dbReference type="ARBA" id="ARBA00022779"/>
    </source>
</evidence>
<dbReference type="PROSITE" id="PS01307">
    <property type="entry name" value="MOTA"/>
    <property type="match status" value="1"/>
</dbReference>
<comment type="subcellular location">
    <subcellularLocation>
        <location evidence="1">Cell membrane</location>
        <topology evidence="1">Multi-pass membrane protein</topology>
    </subcellularLocation>
</comment>
<keyword evidence="6" id="KW-0283">Flagellar rotation</keyword>
<evidence type="ECO:0000256" key="8">
    <source>
        <dbReference type="ARBA" id="ARBA00023136"/>
    </source>
</evidence>
<keyword evidence="4" id="KW-1003">Cell membrane</keyword>
<evidence type="ECO:0000313" key="11">
    <source>
        <dbReference type="EMBL" id="KPQ12182.1"/>
    </source>
</evidence>
<dbReference type="Proteomes" id="UP000050497">
    <property type="component" value="Unassembled WGS sequence"/>
</dbReference>
<dbReference type="PANTHER" id="PTHR30433:SF2">
    <property type="entry name" value="MOTILITY PROTEIN A"/>
    <property type="match status" value="1"/>
</dbReference>
<dbReference type="InterPro" id="IPR047055">
    <property type="entry name" value="MotA-like"/>
</dbReference>
<evidence type="ECO:0000256" key="4">
    <source>
        <dbReference type="ARBA" id="ARBA00022475"/>
    </source>
</evidence>
<dbReference type="GO" id="GO:0071978">
    <property type="term" value="P:bacterial-type flagellum-dependent swarming motility"/>
    <property type="evidence" value="ECO:0007669"/>
    <property type="project" value="InterPro"/>
</dbReference>
<feature type="transmembrane region" description="Helical" evidence="9">
    <location>
        <begin position="7"/>
        <end position="29"/>
    </location>
</feature>
<dbReference type="EMBL" id="LJSX01000003">
    <property type="protein sequence ID" value="KPQ12182.1"/>
    <property type="molecule type" value="Genomic_DNA"/>
</dbReference>
<keyword evidence="5 9" id="KW-0812">Transmembrane</keyword>
<evidence type="ECO:0000256" key="5">
    <source>
        <dbReference type="ARBA" id="ARBA00022692"/>
    </source>
</evidence>
<evidence type="ECO:0000313" key="12">
    <source>
        <dbReference type="EMBL" id="SCC78826.1"/>
    </source>
</evidence>
<comment type="similarity">
    <text evidence="2">Belongs to the MotA family.</text>
</comment>
<evidence type="ECO:0000256" key="1">
    <source>
        <dbReference type="ARBA" id="ARBA00004651"/>
    </source>
</evidence>
<dbReference type="PANTHER" id="PTHR30433">
    <property type="entry name" value="CHEMOTAXIS PROTEIN MOTA"/>
    <property type="match status" value="1"/>
</dbReference>
<reference evidence="11 13" key="1">
    <citation type="submission" date="2015-09" db="EMBL/GenBank/DDBJ databases">
        <title>Identification and resolution of microdiversity through metagenomic sequencing of parallel consortia.</title>
        <authorList>
            <person name="Nelson W.C."/>
            <person name="Romine M.F."/>
            <person name="Lindemann S.R."/>
        </authorList>
    </citation>
    <scope>NUCLEOTIDE SEQUENCE [LARGE SCALE GENOMIC DNA]</scope>
    <source>
        <strain evidence="11">HL-109</strain>
    </source>
</reference>
<protein>
    <submittedName>
        <fullName evidence="11">Chemotaxis protein MotA</fullName>
    </submittedName>
</protein>
<keyword evidence="3" id="KW-0813">Transport</keyword>
<feature type="transmembrane region" description="Helical" evidence="9">
    <location>
        <begin position="152"/>
        <end position="171"/>
    </location>
</feature>
<feature type="transmembrane region" description="Helical" evidence="9">
    <location>
        <begin position="177"/>
        <end position="200"/>
    </location>
</feature>
<dbReference type="EMBL" id="FMBM01000001">
    <property type="protein sequence ID" value="SCC78826.1"/>
    <property type="molecule type" value="Genomic_DNA"/>
</dbReference>
<proteinExistence type="inferred from homology"/>